<dbReference type="EMBL" id="RCHS01003951">
    <property type="protein sequence ID" value="RMX38744.1"/>
    <property type="molecule type" value="Genomic_DNA"/>
</dbReference>
<dbReference type="Proteomes" id="UP000275408">
    <property type="component" value="Unassembled WGS sequence"/>
</dbReference>
<evidence type="ECO:0000256" key="3">
    <source>
        <dbReference type="SAM" id="SignalP"/>
    </source>
</evidence>
<keyword evidence="2" id="KW-0472">Membrane</keyword>
<feature type="compositionally biased region" description="Basic and acidic residues" evidence="1">
    <location>
        <begin position="344"/>
        <end position="355"/>
    </location>
</feature>
<reference evidence="4 5" key="1">
    <citation type="journal article" date="2018" name="Sci. Rep.">
        <title>Comparative analysis of the Pocillopora damicornis genome highlights role of immune system in coral evolution.</title>
        <authorList>
            <person name="Cunning R."/>
            <person name="Bay R.A."/>
            <person name="Gillette P."/>
            <person name="Baker A.C."/>
            <person name="Traylor-Knowles N."/>
        </authorList>
    </citation>
    <scope>NUCLEOTIDE SEQUENCE [LARGE SCALE GENOMIC DNA]</scope>
    <source>
        <strain evidence="4">RSMAS</strain>
        <tissue evidence="4">Whole animal</tissue>
    </source>
</reference>
<keyword evidence="5" id="KW-1185">Reference proteome</keyword>
<keyword evidence="3" id="KW-0732">Signal</keyword>
<dbReference type="AlphaFoldDB" id="A0A3M6TBU6"/>
<evidence type="ECO:0000256" key="2">
    <source>
        <dbReference type="SAM" id="Phobius"/>
    </source>
</evidence>
<protein>
    <recommendedName>
        <fullName evidence="6">WSC domain-containing protein</fullName>
    </recommendedName>
</protein>
<feature type="region of interest" description="Disordered" evidence="1">
    <location>
        <begin position="465"/>
        <end position="510"/>
    </location>
</feature>
<comment type="caution">
    <text evidence="4">The sequence shown here is derived from an EMBL/GenBank/DDBJ whole genome shotgun (WGS) entry which is preliminary data.</text>
</comment>
<feature type="chain" id="PRO_5018010974" description="WSC domain-containing protein" evidence="3">
    <location>
        <begin position="18"/>
        <end position="581"/>
    </location>
</feature>
<sequence>MSLFVLFLLHQTVFVYGRSNDFLTIKRHSNQNRTVDGFTVTGLYERSTCQEKCSHFKTRVVPSPNDECACVCSPRAATFGIKNSTWQCINNRELRMRELADCRKTYFINESDEDPLRMFEKGQRATLQVNPDIKCDNNKVSLSFQAWDGELALQNETSADWGLKVTRQWTGSTRRYILKINDGDNLKYLHGRVIKLTIPCIGPEKFCLLFKMAGTITCPLMNISTPKSPLPTATVEKCLPSEAIASTPDSKTLKKGVSSTIPSTRAAVAINTVFRVTESLEHNEKHDQDYTDIQEAFHKLSVPLVFGVAVGVVAVFLVSFFMGWLIYRKRNDKNCRKSSKKKTRADNDMDKKTDAEGEPVYQSLSPSADGDLPRGVYVQRYKVPEAVSQRIPEKLLLHAEANGRDTFKPAVASTEEYDYAESCLMVRNKGLSIGCSSLPIKAPAMTEENDPYYHVLETEDDVLIPGSSSTDAHRIPQERASVLLAPQDSKPTDSQRPFDDEDDEGAQVAKDTDPYYHILERSESEDHNCGNQVGSTIVAQSIQESPEPDGYRELSLEGQVYTGYQALHKYTYISAREPAVK</sequence>
<dbReference type="OrthoDB" id="5986581at2759"/>
<feature type="transmembrane region" description="Helical" evidence="2">
    <location>
        <begin position="304"/>
        <end position="327"/>
    </location>
</feature>
<keyword evidence="2" id="KW-0812">Transmembrane</keyword>
<evidence type="ECO:0008006" key="6">
    <source>
        <dbReference type="Google" id="ProtNLM"/>
    </source>
</evidence>
<accession>A0A3M6TBU6</accession>
<feature type="region of interest" description="Disordered" evidence="1">
    <location>
        <begin position="336"/>
        <end position="368"/>
    </location>
</feature>
<evidence type="ECO:0000313" key="5">
    <source>
        <dbReference type="Proteomes" id="UP000275408"/>
    </source>
</evidence>
<keyword evidence="2" id="KW-1133">Transmembrane helix</keyword>
<gene>
    <name evidence="4" type="ORF">pdam_00012440</name>
</gene>
<name>A0A3M6TBU6_POCDA</name>
<feature type="signal peptide" evidence="3">
    <location>
        <begin position="1"/>
        <end position="17"/>
    </location>
</feature>
<evidence type="ECO:0000256" key="1">
    <source>
        <dbReference type="SAM" id="MobiDB-lite"/>
    </source>
</evidence>
<evidence type="ECO:0000313" key="4">
    <source>
        <dbReference type="EMBL" id="RMX38744.1"/>
    </source>
</evidence>
<organism evidence="4 5">
    <name type="scientific">Pocillopora damicornis</name>
    <name type="common">Cauliflower coral</name>
    <name type="synonym">Millepora damicornis</name>
    <dbReference type="NCBI Taxonomy" id="46731"/>
    <lineage>
        <taxon>Eukaryota</taxon>
        <taxon>Metazoa</taxon>
        <taxon>Cnidaria</taxon>
        <taxon>Anthozoa</taxon>
        <taxon>Hexacorallia</taxon>
        <taxon>Scleractinia</taxon>
        <taxon>Astrocoeniina</taxon>
        <taxon>Pocilloporidae</taxon>
        <taxon>Pocillopora</taxon>
    </lineage>
</organism>
<proteinExistence type="predicted"/>